<dbReference type="Pfam" id="PF11706">
    <property type="entry name" value="zf-CGNR"/>
    <property type="match status" value="1"/>
</dbReference>
<sequence length="184" mass="19729">MHLPLTGEPVALDLINTLGASPDGPVDHLTTVDALRAWLRAQAHRLPQPGAPLTDADLAAVLDLREIVGTVVDHTRRGAEPPAPALRALSAADRLAPPYRTLSWEDGQMAVSVGRAGDYRSTLVATLAGAAIDLLAGPIASVRGCEGPGCRMLFLPAHPRRRWCSPELCGNRVRVARYYQRHKA</sequence>
<dbReference type="Proteomes" id="UP000199111">
    <property type="component" value="Unassembled WGS sequence"/>
</dbReference>
<name>A0A1I4DVW5_9ACTN</name>
<organism evidence="2 3">
    <name type="scientific">Streptosporangium canum</name>
    <dbReference type="NCBI Taxonomy" id="324952"/>
    <lineage>
        <taxon>Bacteria</taxon>
        <taxon>Bacillati</taxon>
        <taxon>Actinomycetota</taxon>
        <taxon>Actinomycetes</taxon>
        <taxon>Streptosporangiales</taxon>
        <taxon>Streptosporangiaceae</taxon>
        <taxon>Streptosporangium</taxon>
    </lineage>
</organism>
<dbReference type="RefSeq" id="WP_093891659.1">
    <property type="nucleotide sequence ID" value="NZ_FOQY01000044.1"/>
</dbReference>
<proteinExistence type="predicted"/>
<feature type="domain" description="Zinc finger CGNR" evidence="1">
    <location>
        <begin position="142"/>
        <end position="182"/>
    </location>
</feature>
<accession>A0A1I4DVW5</accession>
<evidence type="ECO:0000313" key="2">
    <source>
        <dbReference type="EMBL" id="SFK97808.1"/>
    </source>
</evidence>
<dbReference type="Gene3D" id="1.10.3300.10">
    <property type="entry name" value="Jann2411-like domain"/>
    <property type="match status" value="1"/>
</dbReference>
<reference evidence="3" key="1">
    <citation type="submission" date="2016-10" db="EMBL/GenBank/DDBJ databases">
        <authorList>
            <person name="Varghese N."/>
            <person name="Submissions S."/>
        </authorList>
    </citation>
    <scope>NUCLEOTIDE SEQUENCE [LARGE SCALE GENOMIC DNA]</scope>
    <source>
        <strain evidence="3">CGMCC 4.2126</strain>
    </source>
</reference>
<evidence type="ECO:0000313" key="3">
    <source>
        <dbReference type="Proteomes" id="UP000199111"/>
    </source>
</evidence>
<dbReference type="AlphaFoldDB" id="A0A1I4DVW5"/>
<keyword evidence="3" id="KW-1185">Reference proteome</keyword>
<evidence type="ECO:0000259" key="1">
    <source>
        <dbReference type="Pfam" id="PF11706"/>
    </source>
</evidence>
<gene>
    <name evidence="2" type="ORF">SAMN05216275_14455</name>
</gene>
<dbReference type="InterPro" id="IPR010852">
    <property type="entry name" value="ABATE"/>
</dbReference>
<dbReference type="Pfam" id="PF07336">
    <property type="entry name" value="ABATE"/>
    <property type="match status" value="1"/>
</dbReference>
<dbReference type="InterPro" id="IPR023286">
    <property type="entry name" value="ABATE_dom_sf"/>
</dbReference>
<dbReference type="GeneID" id="96303140"/>
<dbReference type="SUPFAM" id="SSF160904">
    <property type="entry name" value="Jann2411-like"/>
    <property type="match status" value="1"/>
</dbReference>
<dbReference type="PANTHER" id="PTHR35525:SF3">
    <property type="entry name" value="BLL6575 PROTEIN"/>
    <property type="match status" value="1"/>
</dbReference>
<protein>
    <submittedName>
        <fullName evidence="2">Conserved protein containing a Zn-ribbon-like motif, possibly RNA-binding</fullName>
    </submittedName>
</protein>
<dbReference type="InterPro" id="IPR021005">
    <property type="entry name" value="Znf_CGNR"/>
</dbReference>
<dbReference type="EMBL" id="FOQY01000044">
    <property type="protein sequence ID" value="SFK97808.1"/>
    <property type="molecule type" value="Genomic_DNA"/>
</dbReference>
<dbReference type="PANTHER" id="PTHR35525">
    <property type="entry name" value="BLL6575 PROTEIN"/>
    <property type="match status" value="1"/>
</dbReference>